<keyword evidence="3" id="KW-1185">Reference proteome</keyword>
<sequence>MSQPPDSLLHLLLTLQLAYRVLCTVSWLTPAGDGCFDELKQATNALFFDRYDQWKKSDSIDFNDALVEELTSLTKACLSCAWASISKLYYLDKKDREEEAPVEMNLQTFEQLPNVLLQLLLCEGEECTPKSKYQWSRVCDWMTTADTSLGRIFRNFEPNTEEQALLLHHKKDKWKLIPVIKSGKPREETNLLQLPSSSTVDKTLEQTSKAGQDVITWLQSDQPMSYDPYRTRGRVRCLRRDYSGGRSPLITDILTKIGKSPDLLQDQSQSSQCRPVVINHFFRGDGQNLDNLPLSYDKMLERAFVDMNRDLIFQLFQMYPAEVGAGFVRASLVECAPNEHLGSRSKLLHSIFVHSLPDIIYQDHHKVPLQDHPQDYPIYVFLDNPTEGKELHKTVLHWMQYETVKVCIACASMVELEFAQAGDRNNATGVEKHRDMPTGTPWGKTKLTRNMRNWFEGARH</sequence>
<evidence type="ECO:0000313" key="2">
    <source>
        <dbReference type="EMBL" id="KAK3388329.1"/>
    </source>
</evidence>
<feature type="chain" id="PRO_5041993536" evidence="1">
    <location>
        <begin position="24"/>
        <end position="460"/>
    </location>
</feature>
<protein>
    <submittedName>
        <fullName evidence="2">Uncharacterized protein</fullName>
    </submittedName>
</protein>
<keyword evidence="1" id="KW-0732">Signal</keyword>
<organism evidence="2 3">
    <name type="scientific">Sordaria brevicollis</name>
    <dbReference type="NCBI Taxonomy" id="83679"/>
    <lineage>
        <taxon>Eukaryota</taxon>
        <taxon>Fungi</taxon>
        <taxon>Dikarya</taxon>
        <taxon>Ascomycota</taxon>
        <taxon>Pezizomycotina</taxon>
        <taxon>Sordariomycetes</taxon>
        <taxon>Sordariomycetidae</taxon>
        <taxon>Sordariales</taxon>
        <taxon>Sordariaceae</taxon>
        <taxon>Sordaria</taxon>
    </lineage>
</organism>
<evidence type="ECO:0000256" key="1">
    <source>
        <dbReference type="SAM" id="SignalP"/>
    </source>
</evidence>
<reference evidence="2" key="1">
    <citation type="journal article" date="2023" name="Mol. Phylogenet. Evol.">
        <title>Genome-scale phylogeny and comparative genomics of the fungal order Sordariales.</title>
        <authorList>
            <person name="Hensen N."/>
            <person name="Bonometti L."/>
            <person name="Westerberg I."/>
            <person name="Brannstrom I.O."/>
            <person name="Guillou S."/>
            <person name="Cros-Aarteil S."/>
            <person name="Calhoun S."/>
            <person name="Haridas S."/>
            <person name="Kuo A."/>
            <person name="Mondo S."/>
            <person name="Pangilinan J."/>
            <person name="Riley R."/>
            <person name="LaButti K."/>
            <person name="Andreopoulos B."/>
            <person name="Lipzen A."/>
            <person name="Chen C."/>
            <person name="Yan M."/>
            <person name="Daum C."/>
            <person name="Ng V."/>
            <person name="Clum A."/>
            <person name="Steindorff A."/>
            <person name="Ohm R.A."/>
            <person name="Martin F."/>
            <person name="Silar P."/>
            <person name="Natvig D.O."/>
            <person name="Lalanne C."/>
            <person name="Gautier V."/>
            <person name="Ament-Velasquez S.L."/>
            <person name="Kruys A."/>
            <person name="Hutchinson M.I."/>
            <person name="Powell A.J."/>
            <person name="Barry K."/>
            <person name="Miller A.N."/>
            <person name="Grigoriev I.V."/>
            <person name="Debuchy R."/>
            <person name="Gladieux P."/>
            <person name="Hiltunen Thoren M."/>
            <person name="Johannesson H."/>
        </authorList>
    </citation>
    <scope>NUCLEOTIDE SEQUENCE</scope>
    <source>
        <strain evidence="2">FGSC 1904</strain>
    </source>
</reference>
<gene>
    <name evidence="2" type="ORF">B0T20DRAFT_426475</name>
</gene>
<accession>A0AAE0U2N1</accession>
<name>A0AAE0U2N1_SORBR</name>
<evidence type="ECO:0000313" key="3">
    <source>
        <dbReference type="Proteomes" id="UP001281003"/>
    </source>
</evidence>
<dbReference type="AlphaFoldDB" id="A0AAE0U2N1"/>
<dbReference type="Proteomes" id="UP001281003">
    <property type="component" value="Unassembled WGS sequence"/>
</dbReference>
<comment type="caution">
    <text evidence="2">The sequence shown here is derived from an EMBL/GenBank/DDBJ whole genome shotgun (WGS) entry which is preliminary data.</text>
</comment>
<feature type="signal peptide" evidence="1">
    <location>
        <begin position="1"/>
        <end position="23"/>
    </location>
</feature>
<proteinExistence type="predicted"/>
<reference evidence="2" key="2">
    <citation type="submission" date="2023-07" db="EMBL/GenBank/DDBJ databases">
        <authorList>
            <consortium name="Lawrence Berkeley National Laboratory"/>
            <person name="Haridas S."/>
            <person name="Hensen N."/>
            <person name="Bonometti L."/>
            <person name="Westerberg I."/>
            <person name="Brannstrom I.O."/>
            <person name="Guillou S."/>
            <person name="Cros-Aarteil S."/>
            <person name="Calhoun S."/>
            <person name="Kuo A."/>
            <person name="Mondo S."/>
            <person name="Pangilinan J."/>
            <person name="Riley R."/>
            <person name="LaButti K."/>
            <person name="Andreopoulos B."/>
            <person name="Lipzen A."/>
            <person name="Chen C."/>
            <person name="Yanf M."/>
            <person name="Daum C."/>
            <person name="Ng V."/>
            <person name="Clum A."/>
            <person name="Steindorff A."/>
            <person name="Ohm R."/>
            <person name="Martin F."/>
            <person name="Silar P."/>
            <person name="Natvig D."/>
            <person name="Lalanne C."/>
            <person name="Gautier V."/>
            <person name="Ament-velasquez S.L."/>
            <person name="Kruys A."/>
            <person name="Hutchinson M.I."/>
            <person name="Powell A.J."/>
            <person name="Barry K."/>
            <person name="Miller A.N."/>
            <person name="Grigoriev I.V."/>
            <person name="Debuchy R."/>
            <person name="Gladieux P."/>
            <person name="Thoren M.H."/>
            <person name="Johannesson H."/>
        </authorList>
    </citation>
    <scope>NUCLEOTIDE SEQUENCE</scope>
    <source>
        <strain evidence="2">FGSC 1904</strain>
    </source>
</reference>
<dbReference type="EMBL" id="JAUTDP010000016">
    <property type="protein sequence ID" value="KAK3388329.1"/>
    <property type="molecule type" value="Genomic_DNA"/>
</dbReference>